<protein>
    <submittedName>
        <fullName evidence="1">Uncharacterized protein</fullName>
    </submittedName>
</protein>
<comment type="caution">
    <text evidence="1">The sequence shown here is derived from an EMBL/GenBank/DDBJ whole genome shotgun (WGS) entry which is preliminary data.</text>
</comment>
<evidence type="ECO:0000313" key="2">
    <source>
        <dbReference type="Proteomes" id="UP001153069"/>
    </source>
</evidence>
<organism evidence="1 2">
    <name type="scientific">Seminavis robusta</name>
    <dbReference type="NCBI Taxonomy" id="568900"/>
    <lineage>
        <taxon>Eukaryota</taxon>
        <taxon>Sar</taxon>
        <taxon>Stramenopiles</taxon>
        <taxon>Ochrophyta</taxon>
        <taxon>Bacillariophyta</taxon>
        <taxon>Bacillariophyceae</taxon>
        <taxon>Bacillariophycidae</taxon>
        <taxon>Naviculales</taxon>
        <taxon>Naviculaceae</taxon>
        <taxon>Seminavis</taxon>
    </lineage>
</organism>
<dbReference type="EMBL" id="CAICTM010000213">
    <property type="protein sequence ID" value="CAB9504935.1"/>
    <property type="molecule type" value="Genomic_DNA"/>
</dbReference>
<gene>
    <name evidence="1" type="ORF">SEMRO_214_G088630.1</name>
</gene>
<name>A0A9N8DQM4_9STRA</name>
<keyword evidence="2" id="KW-1185">Reference proteome</keyword>
<evidence type="ECO:0000313" key="1">
    <source>
        <dbReference type="EMBL" id="CAB9504935.1"/>
    </source>
</evidence>
<proteinExistence type="predicted"/>
<dbReference type="AlphaFoldDB" id="A0A9N8DQM4"/>
<sequence>MAASVPSKSNPANPASFLPDICMFQVMEFVGPQEEITVGGTRIETTSPMALAKFCNSMALVSPDWKKLMDRLVAHFCFRVLVDFDDLVEREIPAVMWLCNHKVKLWGIQCTKNNIDEFKFNLIKQTLLECNTTQLTYASTPSLQCDFESNLAEQCPNLETLSIRISLEDLKVMNDHCKGLEEHSGFNPVLLRHESVKHVKMSFDIQPKREATSLPPFDIHKHILSKLIQGWVGLTSLCLESTPCHDKVGEELFGEMLAGVWNGHGPEISINSESLEKFVVNKFQLWDHTRFILVCPALQACSYKAESNPGALYHFLGISRTRSQTVQNLSEGCDVSIEASGDAPLIQGQPTSAIMISDPIVLPWH</sequence>
<dbReference type="Proteomes" id="UP001153069">
    <property type="component" value="Unassembled WGS sequence"/>
</dbReference>
<accession>A0A9N8DQM4</accession>
<reference evidence="1" key="1">
    <citation type="submission" date="2020-06" db="EMBL/GenBank/DDBJ databases">
        <authorList>
            <consortium name="Plant Systems Biology data submission"/>
        </authorList>
    </citation>
    <scope>NUCLEOTIDE SEQUENCE</scope>
    <source>
        <strain evidence="1">D6</strain>
    </source>
</reference>